<protein>
    <submittedName>
        <fullName evidence="4">Diguanylate cyclase</fullName>
    </submittedName>
</protein>
<dbReference type="GO" id="GO:0046872">
    <property type="term" value="F:metal ion binding"/>
    <property type="evidence" value="ECO:0007669"/>
    <property type="project" value="UniProtKB-KW"/>
</dbReference>
<name>A0A917FG31_9BACL</name>
<organism evidence="4 5">
    <name type="scientific">Paenibacillus albidus</name>
    <dbReference type="NCBI Taxonomy" id="2041023"/>
    <lineage>
        <taxon>Bacteria</taxon>
        <taxon>Bacillati</taxon>
        <taxon>Bacillota</taxon>
        <taxon>Bacilli</taxon>
        <taxon>Bacillales</taxon>
        <taxon>Paenibacillaceae</taxon>
        <taxon>Paenibacillus</taxon>
    </lineage>
</organism>
<evidence type="ECO:0000256" key="3">
    <source>
        <dbReference type="PIRSR" id="PIRSR607837-1"/>
    </source>
</evidence>
<dbReference type="Proteomes" id="UP000637643">
    <property type="component" value="Unassembled WGS sequence"/>
</dbReference>
<comment type="similarity">
    <text evidence="1">Belongs to the DinB family.</text>
</comment>
<dbReference type="Gene3D" id="1.20.120.450">
    <property type="entry name" value="dinb family like domain"/>
    <property type="match status" value="1"/>
</dbReference>
<reference evidence="4" key="2">
    <citation type="submission" date="2020-09" db="EMBL/GenBank/DDBJ databases">
        <authorList>
            <person name="Sun Q."/>
            <person name="Zhou Y."/>
        </authorList>
    </citation>
    <scope>NUCLEOTIDE SEQUENCE</scope>
    <source>
        <strain evidence="4">CGMCC 1.16134</strain>
    </source>
</reference>
<feature type="binding site" evidence="3">
    <location>
        <position position="132"/>
    </location>
    <ligand>
        <name>a divalent metal cation</name>
        <dbReference type="ChEBI" id="CHEBI:60240"/>
    </ligand>
</feature>
<reference evidence="4" key="1">
    <citation type="journal article" date="2014" name="Int. J. Syst. Evol. Microbiol.">
        <title>Complete genome sequence of Corynebacterium casei LMG S-19264T (=DSM 44701T), isolated from a smear-ripened cheese.</title>
        <authorList>
            <consortium name="US DOE Joint Genome Institute (JGI-PGF)"/>
            <person name="Walter F."/>
            <person name="Albersmeier A."/>
            <person name="Kalinowski J."/>
            <person name="Ruckert C."/>
        </authorList>
    </citation>
    <scope>NUCLEOTIDE SEQUENCE</scope>
    <source>
        <strain evidence="4">CGMCC 1.16134</strain>
    </source>
</reference>
<dbReference type="InterPro" id="IPR034660">
    <property type="entry name" value="DinB/YfiT-like"/>
</dbReference>
<feature type="binding site" evidence="3">
    <location>
        <position position="46"/>
    </location>
    <ligand>
        <name>a divalent metal cation</name>
        <dbReference type="ChEBI" id="CHEBI:60240"/>
    </ligand>
</feature>
<proteinExistence type="inferred from homology"/>
<dbReference type="PANTHER" id="PTHR37302">
    <property type="entry name" value="SLR1116 PROTEIN"/>
    <property type="match status" value="1"/>
</dbReference>
<feature type="binding site" evidence="3">
    <location>
        <position position="128"/>
    </location>
    <ligand>
        <name>a divalent metal cation</name>
        <dbReference type="ChEBI" id="CHEBI:60240"/>
    </ligand>
</feature>
<sequence length="163" mass="18383">MTAAQQAQRDHLLRLFTHVHWANNEILLALQGAEALPEKLITLFGHLLSAEKVWLERLNGRDSSALNIWPLTRLEDCGQLVRDNHEGYLSFLSPLDDAGLNTAVSYRTSKGILFSTTILDILSHVALHGSYHRGQISSYLRLEGHEPVNTDYITFTRLDSYEG</sequence>
<accession>A0A917FG31</accession>
<evidence type="ECO:0000256" key="2">
    <source>
        <dbReference type="ARBA" id="ARBA00022723"/>
    </source>
</evidence>
<dbReference type="Pfam" id="PF05163">
    <property type="entry name" value="DinB"/>
    <property type="match status" value="1"/>
</dbReference>
<dbReference type="SUPFAM" id="SSF109854">
    <property type="entry name" value="DinB/YfiT-like putative metalloenzymes"/>
    <property type="match status" value="1"/>
</dbReference>
<dbReference type="InterPro" id="IPR007837">
    <property type="entry name" value="DinB"/>
</dbReference>
<evidence type="ECO:0000313" key="5">
    <source>
        <dbReference type="Proteomes" id="UP000637643"/>
    </source>
</evidence>
<gene>
    <name evidence="4" type="primary">dinB</name>
    <name evidence="4" type="ORF">GCM10010912_21270</name>
</gene>
<dbReference type="RefSeq" id="WP_189024603.1">
    <property type="nucleotide sequence ID" value="NZ_BMKR01000007.1"/>
</dbReference>
<keyword evidence="2 3" id="KW-0479">Metal-binding</keyword>
<comment type="caution">
    <text evidence="4">The sequence shown here is derived from an EMBL/GenBank/DDBJ whole genome shotgun (WGS) entry which is preliminary data.</text>
</comment>
<evidence type="ECO:0000313" key="4">
    <source>
        <dbReference type="EMBL" id="GGF75863.1"/>
    </source>
</evidence>
<dbReference type="PANTHER" id="PTHR37302:SF3">
    <property type="entry name" value="DAMAGE-INDUCIBLE PROTEIN DINB"/>
    <property type="match status" value="1"/>
</dbReference>
<dbReference type="EMBL" id="BMKR01000007">
    <property type="protein sequence ID" value="GGF75863.1"/>
    <property type="molecule type" value="Genomic_DNA"/>
</dbReference>
<evidence type="ECO:0000256" key="1">
    <source>
        <dbReference type="ARBA" id="ARBA00008635"/>
    </source>
</evidence>
<keyword evidence="5" id="KW-1185">Reference proteome</keyword>
<dbReference type="AlphaFoldDB" id="A0A917FG31"/>